<dbReference type="Gene3D" id="1.25.40.430">
    <property type="match status" value="1"/>
</dbReference>
<protein>
    <recommendedName>
        <fullName evidence="10">Protein kinase domain-containing protein</fullName>
    </recommendedName>
</protein>
<dbReference type="CDD" id="cd13981">
    <property type="entry name" value="STKc_Bub1_BubR1"/>
    <property type="match status" value="1"/>
</dbReference>
<feature type="region of interest" description="Disordered" evidence="5">
    <location>
        <begin position="430"/>
        <end position="457"/>
    </location>
</feature>
<dbReference type="InterPro" id="IPR008271">
    <property type="entry name" value="Ser/Thr_kinase_AS"/>
</dbReference>
<evidence type="ECO:0000256" key="2">
    <source>
        <dbReference type="ARBA" id="ARBA00022454"/>
    </source>
</evidence>
<dbReference type="SMART" id="SM00777">
    <property type="entry name" value="Mad3_BUB1_I"/>
    <property type="match status" value="1"/>
</dbReference>
<evidence type="ECO:0000313" key="8">
    <source>
        <dbReference type="EMBL" id="ODV93297.1"/>
    </source>
</evidence>
<dbReference type="EMBL" id="KV454018">
    <property type="protein sequence ID" value="ODV93297.1"/>
    <property type="molecule type" value="Genomic_DNA"/>
</dbReference>
<accession>A0A1E4TNI4</accession>
<organism evidence="8 9">
    <name type="scientific">Pachysolen tannophilus NRRL Y-2460</name>
    <dbReference type="NCBI Taxonomy" id="669874"/>
    <lineage>
        <taxon>Eukaryota</taxon>
        <taxon>Fungi</taxon>
        <taxon>Dikarya</taxon>
        <taxon>Ascomycota</taxon>
        <taxon>Saccharomycotina</taxon>
        <taxon>Pichiomycetes</taxon>
        <taxon>Pachysolenaceae</taxon>
        <taxon>Pachysolen</taxon>
    </lineage>
</organism>
<feature type="region of interest" description="Disordered" evidence="5">
    <location>
        <begin position="379"/>
        <end position="410"/>
    </location>
</feature>
<evidence type="ECO:0008006" key="10">
    <source>
        <dbReference type="Google" id="ProtNLM"/>
    </source>
</evidence>
<dbReference type="PROSITE" id="PS51489">
    <property type="entry name" value="BUB1_N"/>
    <property type="match status" value="1"/>
</dbReference>
<dbReference type="PROSITE" id="PS50011">
    <property type="entry name" value="PROTEIN_KINASE_DOM"/>
    <property type="match status" value="1"/>
</dbReference>
<dbReference type="PANTHER" id="PTHR14030:SF4">
    <property type="entry name" value="BUB1 KINASE, ISOFORM A-RELATED"/>
    <property type="match status" value="1"/>
</dbReference>
<comment type="subcellular location">
    <subcellularLocation>
        <location evidence="1">Chromosome</location>
        <location evidence="1">Centromere</location>
        <location evidence="1">Kinetochore</location>
    </subcellularLocation>
</comment>
<dbReference type="Pfam" id="PF08171">
    <property type="entry name" value="Mad3_BUB1_II"/>
    <property type="match status" value="1"/>
</dbReference>
<evidence type="ECO:0000256" key="5">
    <source>
        <dbReference type="SAM" id="MobiDB-lite"/>
    </source>
</evidence>
<dbReference type="GO" id="GO:0000776">
    <property type="term" value="C:kinetochore"/>
    <property type="evidence" value="ECO:0007669"/>
    <property type="project" value="UniProtKB-KW"/>
</dbReference>
<feature type="domain" description="BUB1 N-terminal" evidence="7">
    <location>
        <begin position="46"/>
        <end position="206"/>
    </location>
</feature>
<dbReference type="InterPro" id="IPR011009">
    <property type="entry name" value="Kinase-like_dom_sf"/>
</dbReference>
<dbReference type="InterPro" id="IPR000719">
    <property type="entry name" value="Prot_kinase_dom"/>
</dbReference>
<feature type="domain" description="Protein kinase" evidence="6">
    <location>
        <begin position="590"/>
        <end position="908"/>
    </location>
</feature>
<keyword evidence="4" id="KW-0137">Centromere</keyword>
<keyword evidence="9" id="KW-1185">Reference proteome</keyword>
<dbReference type="GO" id="GO:0005524">
    <property type="term" value="F:ATP binding"/>
    <property type="evidence" value="ECO:0007669"/>
    <property type="project" value="InterPro"/>
</dbReference>
<dbReference type="InterPro" id="IPR012572">
    <property type="entry name" value="Mad3/Bub1_II"/>
</dbReference>
<evidence type="ECO:0000313" key="9">
    <source>
        <dbReference type="Proteomes" id="UP000094236"/>
    </source>
</evidence>
<dbReference type="Gene3D" id="1.10.510.10">
    <property type="entry name" value="Transferase(Phosphotransferase) domain 1"/>
    <property type="match status" value="1"/>
</dbReference>
<dbReference type="Pfam" id="PF08311">
    <property type="entry name" value="Mad3_BUB1_I"/>
    <property type="match status" value="1"/>
</dbReference>
<gene>
    <name evidence="8" type="ORF">PACTADRAFT_5085</name>
</gene>
<feature type="compositionally biased region" description="Basic and acidic residues" evidence="5">
    <location>
        <begin position="379"/>
        <end position="403"/>
    </location>
</feature>
<reference evidence="9" key="1">
    <citation type="submission" date="2016-05" db="EMBL/GenBank/DDBJ databases">
        <title>Comparative genomics of biotechnologically important yeasts.</title>
        <authorList>
            <consortium name="DOE Joint Genome Institute"/>
            <person name="Riley R."/>
            <person name="Haridas S."/>
            <person name="Wolfe K.H."/>
            <person name="Lopes M.R."/>
            <person name="Hittinger C.T."/>
            <person name="Goker M."/>
            <person name="Salamov A."/>
            <person name="Wisecaver J."/>
            <person name="Long T.M."/>
            <person name="Aerts A.L."/>
            <person name="Barry K."/>
            <person name="Choi C."/>
            <person name="Clum A."/>
            <person name="Coughlan A.Y."/>
            <person name="Deshpande S."/>
            <person name="Douglass A.P."/>
            <person name="Hanson S.J."/>
            <person name="Klenk H.-P."/>
            <person name="Labutti K."/>
            <person name="Lapidus A."/>
            <person name="Lindquist E."/>
            <person name="Lipzen A."/>
            <person name="Meier-Kolthoff J.P."/>
            <person name="Ohm R.A."/>
            <person name="Otillar R.P."/>
            <person name="Pangilinan J."/>
            <person name="Peng Y."/>
            <person name="Rokas A."/>
            <person name="Rosa C.A."/>
            <person name="Scheuner C."/>
            <person name="Sibirny A.A."/>
            <person name="Slot J.C."/>
            <person name="Stielow J.B."/>
            <person name="Sun H."/>
            <person name="Kurtzman C.P."/>
            <person name="Blackwell M."/>
            <person name="Grigoriev I.V."/>
            <person name="Jeffries T.W."/>
        </authorList>
    </citation>
    <scope>NUCLEOTIDE SEQUENCE [LARGE SCALE GENOMIC DNA]</scope>
    <source>
        <strain evidence="9">NRRL Y-2460</strain>
    </source>
</reference>
<evidence type="ECO:0000259" key="7">
    <source>
        <dbReference type="PROSITE" id="PS51489"/>
    </source>
</evidence>
<dbReference type="Pfam" id="PF00069">
    <property type="entry name" value="Pkinase"/>
    <property type="match status" value="1"/>
</dbReference>
<dbReference type="GO" id="GO:0004672">
    <property type="term" value="F:protein kinase activity"/>
    <property type="evidence" value="ECO:0007669"/>
    <property type="project" value="InterPro"/>
</dbReference>
<keyword evidence="2" id="KW-0158">Chromosome</keyword>
<dbReference type="OrthoDB" id="248495at2759"/>
<evidence type="ECO:0000256" key="4">
    <source>
        <dbReference type="ARBA" id="ARBA00023328"/>
    </source>
</evidence>
<evidence type="ECO:0000256" key="1">
    <source>
        <dbReference type="ARBA" id="ARBA00004629"/>
    </source>
</evidence>
<dbReference type="SMART" id="SM00220">
    <property type="entry name" value="S_TKc"/>
    <property type="match status" value="1"/>
</dbReference>
<sequence length="908" mass="105456">MGDEYMPDISKIECNKENIDVVRTPARKVSDDDVQENRLKTERAYFENMIRDTSDLDDPLDPYLEYINWTLANFPPDSRLQSGLIDLLQKCTHDFKDDSLYKNDPRYLKVWLEYIKYSESPIEIFTYLYKKKIGLNLSLYFENFANYLEKIGNFKNCSEVYKTGLGNLNVRPYQRLINRYVDFKERLKNYEREGALSKDESPIFGNLAFSRSSSESLDQIQEPELKRQKLTNNSKSIAKPIFNNEESNKVYKIIKVPGKKDERWDINLDLLYPENDDEYCLEEILLMSRGLYCVKLAETEIFEEKNALNDDILHISPEKQPEQNVNGSRPPSPTMTMFSRAATDEVLNMFNQPLSEEIESSREVSDIKDDRFAQAHLLSSEKSESELESEHDHEHEHEHESGKTKASPQRNLIMRADIANEANGMPVCSRGSEVGRQDSASVQETQEDYVPSTPHNRRIIANNNSSTIRRTNLIPFMTPITERSENNNDYETEYLHSSPFVEQPNQLFETKTDEKSDVVINPLDDSVRFKLLNSLSPPLSSYEGYKTYYKSIDKLNTLKKFIKSKTTSSAKASSLVGSKNSMIEFDEDLYCIREELGEGGYATVYLAESLNGELNAIKIEKPSNPWEFYILKTIEKRLSEFNKESLLKSIIKPKCVKIYQDEGYLMLDYVNQGTILDVVNIFKSSQNHLNGAMDEKLVVFLTIELLKTVEALHEIGIIHGDLKPDNCMIRFKEVPKDSKWNSEYDANGNNGWSFKGITVIDFGRAIDMKLFPDNVQFKSNWETDNQDCPEMVNNETWTYQTDYFGLANIIHTLLFGETIEIIKDTDGLYVLKNKFKRYWQKNTWESLFSILLNSKRKSRNEKLPIFKLLKNFREIFEDWLKSNCNNNGNRLKEMITQLEIELNKKRSI</sequence>
<dbReference type="GO" id="GO:0005634">
    <property type="term" value="C:nucleus"/>
    <property type="evidence" value="ECO:0007669"/>
    <property type="project" value="TreeGrafter"/>
</dbReference>
<dbReference type="Gene3D" id="6.10.20.170">
    <property type="match status" value="1"/>
</dbReference>
<dbReference type="PANTHER" id="PTHR14030">
    <property type="entry name" value="MITOTIC CHECKPOINT SERINE/THREONINE-PROTEIN KINASE BUB1"/>
    <property type="match status" value="1"/>
</dbReference>
<dbReference type="SUPFAM" id="SSF56112">
    <property type="entry name" value="Protein kinase-like (PK-like)"/>
    <property type="match status" value="1"/>
</dbReference>
<dbReference type="AlphaFoldDB" id="A0A1E4TNI4"/>
<dbReference type="GO" id="GO:0051754">
    <property type="term" value="P:meiotic sister chromatid cohesion, centromeric"/>
    <property type="evidence" value="ECO:0007669"/>
    <property type="project" value="TreeGrafter"/>
</dbReference>
<proteinExistence type="predicted"/>
<dbReference type="PROSITE" id="PS00108">
    <property type="entry name" value="PROTEIN_KINASE_ST"/>
    <property type="match status" value="1"/>
</dbReference>
<dbReference type="Proteomes" id="UP000094236">
    <property type="component" value="Unassembled WGS sequence"/>
</dbReference>
<name>A0A1E4TNI4_PACTA</name>
<dbReference type="STRING" id="669874.A0A1E4TNI4"/>
<evidence type="ECO:0000259" key="6">
    <source>
        <dbReference type="PROSITE" id="PS50011"/>
    </source>
</evidence>
<dbReference type="InterPro" id="IPR015661">
    <property type="entry name" value="Bub1/Mad3"/>
</dbReference>
<dbReference type="GO" id="GO:0032991">
    <property type="term" value="C:protein-containing complex"/>
    <property type="evidence" value="ECO:0007669"/>
    <property type="project" value="UniProtKB-ARBA"/>
</dbReference>
<dbReference type="InterPro" id="IPR013212">
    <property type="entry name" value="Mad3/Bub1_I"/>
</dbReference>
<evidence type="ECO:0000256" key="3">
    <source>
        <dbReference type="ARBA" id="ARBA00022838"/>
    </source>
</evidence>
<keyword evidence="3" id="KW-0995">Kinetochore</keyword>
<dbReference type="GO" id="GO:0007094">
    <property type="term" value="P:mitotic spindle assembly checkpoint signaling"/>
    <property type="evidence" value="ECO:0007669"/>
    <property type="project" value="InterPro"/>
</dbReference>